<gene>
    <name evidence="1" type="ORF">IPJ48_16835</name>
</gene>
<sequence>MFTAKMNTSDAMADELLERRDVSFWLKKAIKENLVRDPVDAVNDAEILLDVLKKRCSEALGC</sequence>
<accession>A0A9D7FGY8</accession>
<name>A0A9D7FGY8_9RHOO</name>
<proteinExistence type="predicted"/>
<organism evidence="1 2">
    <name type="scientific">Candidatus Propionivibrio dominans</name>
    <dbReference type="NCBI Taxonomy" id="2954373"/>
    <lineage>
        <taxon>Bacteria</taxon>
        <taxon>Pseudomonadati</taxon>
        <taxon>Pseudomonadota</taxon>
        <taxon>Betaproteobacteria</taxon>
        <taxon>Rhodocyclales</taxon>
        <taxon>Rhodocyclaceae</taxon>
        <taxon>Propionivibrio</taxon>
    </lineage>
</organism>
<comment type="caution">
    <text evidence="1">The sequence shown here is derived from an EMBL/GenBank/DDBJ whole genome shotgun (WGS) entry which is preliminary data.</text>
</comment>
<dbReference type="Proteomes" id="UP000886602">
    <property type="component" value="Unassembled WGS sequence"/>
</dbReference>
<reference evidence="1" key="1">
    <citation type="submission" date="2020-10" db="EMBL/GenBank/DDBJ databases">
        <title>Connecting structure to function with the recovery of over 1000 high-quality activated sludge metagenome-assembled genomes encoding full-length rRNA genes using long-read sequencing.</title>
        <authorList>
            <person name="Singleton C.M."/>
            <person name="Petriglieri F."/>
            <person name="Kristensen J.M."/>
            <person name="Kirkegaard R.H."/>
            <person name="Michaelsen T.Y."/>
            <person name="Andersen M.H."/>
            <person name="Karst S.M."/>
            <person name="Dueholm M.S."/>
            <person name="Nielsen P.H."/>
            <person name="Albertsen M."/>
        </authorList>
    </citation>
    <scope>NUCLEOTIDE SEQUENCE</scope>
    <source>
        <strain evidence="1">EsbW_18-Q3-R4-48_MAXAC.044</strain>
    </source>
</reference>
<protein>
    <submittedName>
        <fullName evidence="1">Uncharacterized protein</fullName>
    </submittedName>
</protein>
<dbReference type="AlphaFoldDB" id="A0A9D7FGY8"/>
<evidence type="ECO:0000313" key="1">
    <source>
        <dbReference type="EMBL" id="MBK7424611.1"/>
    </source>
</evidence>
<dbReference type="EMBL" id="JADJNC010000037">
    <property type="protein sequence ID" value="MBK7424611.1"/>
    <property type="molecule type" value="Genomic_DNA"/>
</dbReference>
<evidence type="ECO:0000313" key="2">
    <source>
        <dbReference type="Proteomes" id="UP000886602"/>
    </source>
</evidence>